<gene>
    <name evidence="7" type="primary">pgl</name>
    <name evidence="9" type="ORF">NX02_p1130</name>
</gene>
<dbReference type="EMBL" id="CP011450">
    <property type="protein sequence ID" value="AKH18867.1"/>
    <property type="molecule type" value="Genomic_DNA"/>
</dbReference>
<name>A0A0F7JT73_9SPHN</name>
<evidence type="ECO:0000256" key="1">
    <source>
        <dbReference type="ARBA" id="ARBA00000832"/>
    </source>
</evidence>
<dbReference type="InterPro" id="IPR006148">
    <property type="entry name" value="Glc/Gal-6P_isomerase"/>
</dbReference>
<keyword evidence="9" id="KW-0614">Plasmid</keyword>
<reference evidence="9 10" key="1">
    <citation type="submission" date="2015-05" db="EMBL/GenBank/DDBJ databases">
        <title>Plasmid of Sphingomonas sanxanigenens NX02.</title>
        <authorList>
            <person name="Huang H."/>
            <person name="Ma T."/>
        </authorList>
    </citation>
    <scope>NUCLEOTIDE SEQUENCE [LARGE SCALE GENOMIC DNA]</scope>
    <source>
        <strain evidence="9 10">NX02</strain>
        <plasmid evidence="10">Plasmid pNXO2</plasmid>
    </source>
</reference>
<geneLocation type="plasmid" evidence="9 10">
    <name>pNXO2</name>
</geneLocation>
<evidence type="ECO:0000256" key="7">
    <source>
        <dbReference type="RuleBase" id="RU365095"/>
    </source>
</evidence>
<dbReference type="GO" id="GO:0017057">
    <property type="term" value="F:6-phosphogluconolactonase activity"/>
    <property type="evidence" value="ECO:0007669"/>
    <property type="project" value="UniProtKB-UniRule"/>
</dbReference>
<evidence type="ECO:0000313" key="9">
    <source>
        <dbReference type="EMBL" id="AKH18867.1"/>
    </source>
</evidence>
<dbReference type="Pfam" id="PF01182">
    <property type="entry name" value="Glucosamine_iso"/>
    <property type="match status" value="1"/>
</dbReference>
<evidence type="ECO:0000313" key="10">
    <source>
        <dbReference type="Proteomes" id="UP000018851"/>
    </source>
</evidence>
<dbReference type="SUPFAM" id="SSF100950">
    <property type="entry name" value="NagB/RpiA/CoA transferase-like"/>
    <property type="match status" value="1"/>
</dbReference>
<evidence type="ECO:0000256" key="6">
    <source>
        <dbReference type="ARBA" id="ARBA00020337"/>
    </source>
</evidence>
<feature type="domain" description="Glucosamine/galactosamine-6-phosphate isomerase" evidence="8">
    <location>
        <begin position="13"/>
        <end position="211"/>
    </location>
</feature>
<evidence type="ECO:0000259" key="8">
    <source>
        <dbReference type="Pfam" id="PF01182"/>
    </source>
</evidence>
<dbReference type="PANTHER" id="PTHR11054:SF0">
    <property type="entry name" value="6-PHOSPHOGLUCONOLACTONASE"/>
    <property type="match status" value="1"/>
</dbReference>
<evidence type="ECO:0000256" key="3">
    <source>
        <dbReference type="ARBA" id="ARBA00004961"/>
    </source>
</evidence>
<proteinExistence type="inferred from homology"/>
<dbReference type="EC" id="3.1.1.31" evidence="5 7"/>
<keyword evidence="7" id="KW-0378">Hydrolase</keyword>
<dbReference type="InterPro" id="IPR005900">
    <property type="entry name" value="6-phosphogluconolactonase_DevB"/>
</dbReference>
<keyword evidence="10" id="KW-1185">Reference proteome</keyword>
<dbReference type="OrthoDB" id="9810967at2"/>
<dbReference type="InterPro" id="IPR039104">
    <property type="entry name" value="6PGL"/>
</dbReference>
<comment type="function">
    <text evidence="2 7">Hydrolysis of 6-phosphogluconolactone to 6-phosphogluconate.</text>
</comment>
<evidence type="ECO:0000256" key="5">
    <source>
        <dbReference type="ARBA" id="ARBA00013198"/>
    </source>
</evidence>
<dbReference type="Gene3D" id="3.40.50.1360">
    <property type="match status" value="1"/>
</dbReference>
<protein>
    <recommendedName>
        <fullName evidence="6 7">6-phosphogluconolactonase</fullName>
        <shortName evidence="7">6PGL</shortName>
        <ecNumber evidence="5 7">3.1.1.31</ecNumber>
    </recommendedName>
</protein>
<comment type="pathway">
    <text evidence="3 7">Carbohydrate degradation; pentose phosphate pathway; D-ribulose 5-phosphate from D-glucose 6-phosphate (oxidative stage): step 2/3.</text>
</comment>
<organism evidence="9 10">
    <name type="scientific">Sphingomonas sanxanigenens DSM 19645 = NX02</name>
    <dbReference type="NCBI Taxonomy" id="1123269"/>
    <lineage>
        <taxon>Bacteria</taxon>
        <taxon>Pseudomonadati</taxon>
        <taxon>Pseudomonadota</taxon>
        <taxon>Alphaproteobacteria</taxon>
        <taxon>Sphingomonadales</taxon>
        <taxon>Sphingomonadaceae</taxon>
        <taxon>Sphingomonas</taxon>
    </lineage>
</organism>
<dbReference type="GO" id="GO:0006098">
    <property type="term" value="P:pentose-phosphate shunt"/>
    <property type="evidence" value="ECO:0007669"/>
    <property type="project" value="UniProtKB-UniPathway"/>
</dbReference>
<dbReference type="KEGG" id="ssan:NX02_p1130"/>
<dbReference type="NCBIfam" id="TIGR01198">
    <property type="entry name" value="pgl"/>
    <property type="match status" value="1"/>
</dbReference>
<dbReference type="GO" id="GO:0005975">
    <property type="term" value="P:carbohydrate metabolic process"/>
    <property type="evidence" value="ECO:0007669"/>
    <property type="project" value="UniProtKB-UniRule"/>
</dbReference>
<dbReference type="PANTHER" id="PTHR11054">
    <property type="entry name" value="6-PHOSPHOGLUCONOLACTONASE"/>
    <property type="match status" value="1"/>
</dbReference>
<comment type="catalytic activity">
    <reaction evidence="1 7">
        <text>6-phospho-D-glucono-1,5-lactone + H2O = 6-phospho-D-gluconate + H(+)</text>
        <dbReference type="Rhea" id="RHEA:12556"/>
        <dbReference type="ChEBI" id="CHEBI:15377"/>
        <dbReference type="ChEBI" id="CHEBI:15378"/>
        <dbReference type="ChEBI" id="CHEBI:57955"/>
        <dbReference type="ChEBI" id="CHEBI:58759"/>
        <dbReference type="EC" id="3.1.1.31"/>
    </reaction>
</comment>
<dbReference type="AlphaFoldDB" id="A0A0F7JT73"/>
<dbReference type="RefSeq" id="WP_047100360.1">
    <property type="nucleotide sequence ID" value="NZ_CP011450.1"/>
</dbReference>
<evidence type="ECO:0000256" key="2">
    <source>
        <dbReference type="ARBA" id="ARBA00002681"/>
    </source>
</evidence>
<comment type="similarity">
    <text evidence="4 7">Belongs to the glucosamine/galactosamine-6-phosphate isomerase family. 6-phosphogluconolactonase subfamily.</text>
</comment>
<dbReference type="Proteomes" id="UP000018851">
    <property type="component" value="Plasmid pNXO2"/>
</dbReference>
<dbReference type="CDD" id="cd01400">
    <property type="entry name" value="6PGL"/>
    <property type="match status" value="1"/>
</dbReference>
<sequence length="234" mass="25156">MHEVEWLEFDDWAAMVWQVVNDVEIAVECAVDARGCALLAVPGGKTPVPIFRALAARSLNWPKVMLLPTDERLVAEDDPLSNAGLIRAHFGTTGATIMPLCERVDIDPGAAGRAADRRLRVLQWPFDLVWLGMGEDGHTASILPGPDFEAALSAPLSRRACGVVPDPPPKEAPVARVTLTRAALVATRTLMLTISGDKKRAVARQAIEDGPRSATAIGRVLAECSAPIKVVWCK</sequence>
<dbReference type="InterPro" id="IPR037171">
    <property type="entry name" value="NagB/RpiA_transferase-like"/>
</dbReference>
<evidence type="ECO:0000256" key="4">
    <source>
        <dbReference type="ARBA" id="ARBA00010662"/>
    </source>
</evidence>
<dbReference type="UniPathway" id="UPA00115">
    <property type="reaction ID" value="UER00409"/>
</dbReference>
<accession>A0A0F7JT73</accession>